<evidence type="ECO:0000256" key="1">
    <source>
        <dbReference type="SAM" id="SignalP"/>
    </source>
</evidence>
<feature type="signal peptide" evidence="1">
    <location>
        <begin position="1"/>
        <end position="19"/>
    </location>
</feature>
<organism evidence="2 3">
    <name type="scientific">Portunus trituberculatus</name>
    <name type="common">Swimming crab</name>
    <name type="synonym">Neptunus trituberculatus</name>
    <dbReference type="NCBI Taxonomy" id="210409"/>
    <lineage>
        <taxon>Eukaryota</taxon>
        <taxon>Metazoa</taxon>
        <taxon>Ecdysozoa</taxon>
        <taxon>Arthropoda</taxon>
        <taxon>Crustacea</taxon>
        <taxon>Multicrustacea</taxon>
        <taxon>Malacostraca</taxon>
        <taxon>Eumalacostraca</taxon>
        <taxon>Eucarida</taxon>
        <taxon>Decapoda</taxon>
        <taxon>Pleocyemata</taxon>
        <taxon>Brachyura</taxon>
        <taxon>Eubrachyura</taxon>
        <taxon>Portunoidea</taxon>
        <taxon>Portunidae</taxon>
        <taxon>Portuninae</taxon>
        <taxon>Portunus</taxon>
    </lineage>
</organism>
<evidence type="ECO:0000313" key="2">
    <source>
        <dbReference type="EMBL" id="MPC60206.1"/>
    </source>
</evidence>
<proteinExistence type="predicted"/>
<reference evidence="2 3" key="1">
    <citation type="submission" date="2019-05" db="EMBL/GenBank/DDBJ databases">
        <title>Another draft genome of Portunus trituberculatus and its Hox gene families provides insights of decapod evolution.</title>
        <authorList>
            <person name="Jeong J.-H."/>
            <person name="Song I."/>
            <person name="Kim S."/>
            <person name="Choi T."/>
            <person name="Kim D."/>
            <person name="Ryu S."/>
            <person name="Kim W."/>
        </authorList>
    </citation>
    <scope>NUCLEOTIDE SEQUENCE [LARGE SCALE GENOMIC DNA]</scope>
    <source>
        <tissue evidence="2">Muscle</tissue>
    </source>
</reference>
<gene>
    <name evidence="2" type="ORF">E2C01_054245</name>
</gene>
<evidence type="ECO:0000313" key="3">
    <source>
        <dbReference type="Proteomes" id="UP000324222"/>
    </source>
</evidence>
<protein>
    <recommendedName>
        <fullName evidence="4">Secreted protein</fullName>
    </recommendedName>
</protein>
<accession>A0A5B7GRF5</accession>
<keyword evidence="3" id="KW-1185">Reference proteome</keyword>
<dbReference type="AlphaFoldDB" id="A0A5B7GRF5"/>
<dbReference type="EMBL" id="VSRR010017286">
    <property type="protein sequence ID" value="MPC60206.1"/>
    <property type="molecule type" value="Genomic_DNA"/>
</dbReference>
<feature type="chain" id="PRO_5022690375" description="Secreted protein" evidence="1">
    <location>
        <begin position="20"/>
        <end position="99"/>
    </location>
</feature>
<sequence length="99" mass="11267">MYFFTYLFLVLWELSPCVCQRLKKSTPLVCKSMCCFSIRVAIFTPHFSMTLRKTQKRSITWGRRAGVPVPSTIGRFPHLGSGAMLSRGLTMGENVHKHS</sequence>
<comment type="caution">
    <text evidence="2">The sequence shown here is derived from an EMBL/GenBank/DDBJ whole genome shotgun (WGS) entry which is preliminary data.</text>
</comment>
<name>A0A5B7GRF5_PORTR</name>
<evidence type="ECO:0008006" key="4">
    <source>
        <dbReference type="Google" id="ProtNLM"/>
    </source>
</evidence>
<keyword evidence="1" id="KW-0732">Signal</keyword>
<dbReference type="Proteomes" id="UP000324222">
    <property type="component" value="Unassembled WGS sequence"/>
</dbReference>